<protein>
    <recommendedName>
        <fullName evidence="4">Peptidase MA superfamily protein</fullName>
    </recommendedName>
</protein>
<evidence type="ECO:0000256" key="1">
    <source>
        <dbReference type="SAM" id="MobiDB-lite"/>
    </source>
</evidence>
<dbReference type="EMBL" id="LT629758">
    <property type="protein sequence ID" value="SDT72784.1"/>
    <property type="molecule type" value="Genomic_DNA"/>
</dbReference>
<sequence>MERRTSRMVRFPIMDELPPRKKPLAPVAGLVAAVLAATAVGFWPDSSEPATATPAASASAPAPVPPSSAPVASTFDQVQTLVDAQNEALLSGDEAGWLAPVDKKLRPRYRTIFRNLRALDLTAADMGIDGELKQKGATLITRVGLTYCFSGTVCPAYRLDPTDGAPKMINTLTWTPRDGSWVITKMAASGVPNYLQPAPWENTALTIAQGKRVIVAGPKSQGANVRRILPLAEKAAAVADRYAAKLNNPQTRYRIYLADDKAWKSWYARPSPPWSIAYHLTLNRIGSDIVVRAGKVMPEGNRYITEVIQHELGHAVTLNGNRNTDEKKDQWLVEGVAEYIGNQPAKLQNTYSRDALRYVQSRGRTAKTIALPPVTGKSDDLAVTRLYANGHFAVGCMAAKYGETKMLDFVAMVLHEGVDIDAASQIHYGKPFKTVDKACVKWIKSQI</sequence>
<accession>A0A1H2CR17</accession>
<feature type="region of interest" description="Disordered" evidence="1">
    <location>
        <begin position="46"/>
        <end position="71"/>
    </location>
</feature>
<dbReference type="Proteomes" id="UP000198688">
    <property type="component" value="Chromosome I"/>
</dbReference>
<organism evidence="2 3">
    <name type="scientific">Actinoplanes derwentensis</name>
    <dbReference type="NCBI Taxonomy" id="113562"/>
    <lineage>
        <taxon>Bacteria</taxon>
        <taxon>Bacillati</taxon>
        <taxon>Actinomycetota</taxon>
        <taxon>Actinomycetes</taxon>
        <taxon>Micromonosporales</taxon>
        <taxon>Micromonosporaceae</taxon>
        <taxon>Actinoplanes</taxon>
    </lineage>
</organism>
<gene>
    <name evidence="2" type="ORF">SAMN04489716_6492</name>
</gene>
<evidence type="ECO:0000313" key="2">
    <source>
        <dbReference type="EMBL" id="SDT72784.1"/>
    </source>
</evidence>
<keyword evidence="3" id="KW-1185">Reference proteome</keyword>
<proteinExistence type="predicted"/>
<dbReference type="STRING" id="113562.SAMN04489716_6492"/>
<evidence type="ECO:0000313" key="3">
    <source>
        <dbReference type="Proteomes" id="UP000198688"/>
    </source>
</evidence>
<reference evidence="2 3" key="1">
    <citation type="submission" date="2016-10" db="EMBL/GenBank/DDBJ databases">
        <authorList>
            <person name="de Groot N.N."/>
        </authorList>
    </citation>
    <scope>NUCLEOTIDE SEQUENCE [LARGE SCALE GENOMIC DNA]</scope>
    <source>
        <strain evidence="2 3">DSM 43941</strain>
    </source>
</reference>
<evidence type="ECO:0008006" key="4">
    <source>
        <dbReference type="Google" id="ProtNLM"/>
    </source>
</evidence>
<dbReference type="AlphaFoldDB" id="A0A1H2CR17"/>
<name>A0A1H2CR17_9ACTN</name>
<feature type="compositionally biased region" description="Low complexity" evidence="1">
    <location>
        <begin position="46"/>
        <end position="61"/>
    </location>
</feature>